<dbReference type="InterPro" id="IPR012795">
    <property type="entry name" value="tRNA_Ile_lys_synt_N"/>
</dbReference>
<evidence type="ECO:0000256" key="1">
    <source>
        <dbReference type="ARBA" id="ARBA00004496"/>
    </source>
</evidence>
<dbReference type="Gene3D" id="3.40.50.620">
    <property type="entry name" value="HUPs"/>
    <property type="match status" value="1"/>
</dbReference>
<dbReference type="NCBIfam" id="TIGR02432">
    <property type="entry name" value="lysidine_TilS_N"/>
    <property type="match status" value="1"/>
</dbReference>
<comment type="caution">
    <text evidence="10">The sequence shown here is derived from an EMBL/GenBank/DDBJ whole genome shotgun (WGS) entry which is preliminary data.</text>
</comment>
<evidence type="ECO:0000256" key="2">
    <source>
        <dbReference type="ARBA" id="ARBA00022490"/>
    </source>
</evidence>
<keyword evidence="11" id="KW-1185">Reference proteome</keyword>
<dbReference type="EMBL" id="JAVTTP010000002">
    <property type="protein sequence ID" value="MDT7830478.1"/>
    <property type="molecule type" value="Genomic_DNA"/>
</dbReference>
<dbReference type="EC" id="6.3.4.19" evidence="8"/>
<name>A0ABU3LA87_9FLAO</name>
<reference evidence="10 11" key="1">
    <citation type="submission" date="2023-09" db="EMBL/GenBank/DDBJ databases">
        <title>Novel taxa isolated from Blanes Bay.</title>
        <authorList>
            <person name="Rey-Velasco X."/>
            <person name="Lucena T."/>
        </authorList>
    </citation>
    <scope>NUCLEOTIDE SEQUENCE [LARGE SCALE GENOMIC DNA]</scope>
    <source>
        <strain evidence="10 11">S334</strain>
    </source>
</reference>
<evidence type="ECO:0000259" key="9">
    <source>
        <dbReference type="SMART" id="SM00977"/>
    </source>
</evidence>
<evidence type="ECO:0000256" key="6">
    <source>
        <dbReference type="ARBA" id="ARBA00022840"/>
    </source>
</evidence>
<evidence type="ECO:0000313" key="10">
    <source>
        <dbReference type="EMBL" id="MDT7830478.1"/>
    </source>
</evidence>
<dbReference type="HAMAP" id="MF_01161">
    <property type="entry name" value="tRNA_Ile_lys_synt"/>
    <property type="match status" value="1"/>
</dbReference>
<evidence type="ECO:0000313" key="11">
    <source>
        <dbReference type="Proteomes" id="UP001250656"/>
    </source>
</evidence>
<sequence length="475" mass="54407">MLEAFKTHIETNFPELRKSPFLLACSGGIDSMVLTELCASCGLDFSLAHCNFQLRGSESDADEKFVSDTAKRLDIKIFVTHFYTIDYAKEHKVSVQMAARELRYEWFAGIMRKNGIKTLVTAHHADDNLETFLINLSRGTGIEGLTGIPTKTNSIARPLIAFSREQIEAYAEAEQIQWREDSSNSDLTYLRNNIRHQILPLLKDLHPNFLNNFRNTQSYLSQTAAIADTHIRELRADVFEKKGHVTRIPVAALVHLKPLQGYLYGLFHTYGFKEWNDVENLLTSISGKEIRSKTHRLIKDRGVLLLTEIEPSIHPIPQLGQTGTAQNEKDYAGQRGTKYVGYLENGEIDRDRKNNLYHIHENQTYIERPIKMDITEVDAITDTGSHILYSPKSALKYPLSLRKWEKGDYFCPFGMKGSKKLSKFFKDEKMDRLAKESQWLLCSNGAIVWVVGKRADERFKVPENTEEIVKFKLKL</sequence>
<keyword evidence="2 8" id="KW-0963">Cytoplasm</keyword>
<dbReference type="RefSeq" id="WP_314016865.1">
    <property type="nucleotide sequence ID" value="NZ_JAVTTP010000002.1"/>
</dbReference>
<dbReference type="SUPFAM" id="SSF52402">
    <property type="entry name" value="Adenine nucleotide alpha hydrolases-like"/>
    <property type="match status" value="1"/>
</dbReference>
<comment type="catalytic activity">
    <reaction evidence="7 8">
        <text>cytidine(34) in tRNA(Ile2) + L-lysine + ATP = lysidine(34) in tRNA(Ile2) + AMP + diphosphate + H(+)</text>
        <dbReference type="Rhea" id="RHEA:43744"/>
        <dbReference type="Rhea" id="RHEA-COMP:10625"/>
        <dbReference type="Rhea" id="RHEA-COMP:10670"/>
        <dbReference type="ChEBI" id="CHEBI:15378"/>
        <dbReference type="ChEBI" id="CHEBI:30616"/>
        <dbReference type="ChEBI" id="CHEBI:32551"/>
        <dbReference type="ChEBI" id="CHEBI:33019"/>
        <dbReference type="ChEBI" id="CHEBI:82748"/>
        <dbReference type="ChEBI" id="CHEBI:83665"/>
        <dbReference type="ChEBI" id="CHEBI:456215"/>
        <dbReference type="EC" id="6.3.4.19"/>
    </reaction>
</comment>
<keyword evidence="6 8" id="KW-0067">ATP-binding</keyword>
<dbReference type="SUPFAM" id="SSF56037">
    <property type="entry name" value="PheT/TilS domain"/>
    <property type="match status" value="1"/>
</dbReference>
<dbReference type="Pfam" id="PF01171">
    <property type="entry name" value="ATP_bind_3"/>
    <property type="match status" value="1"/>
</dbReference>
<evidence type="ECO:0000256" key="7">
    <source>
        <dbReference type="ARBA" id="ARBA00048539"/>
    </source>
</evidence>
<dbReference type="InterPro" id="IPR014729">
    <property type="entry name" value="Rossmann-like_a/b/a_fold"/>
</dbReference>
<comment type="similarity">
    <text evidence="8">Belongs to the tRNA(Ile)-lysidine synthase family.</text>
</comment>
<dbReference type="InterPro" id="IPR012094">
    <property type="entry name" value="tRNA_Ile_lys_synt"/>
</dbReference>
<dbReference type="GO" id="GO:0032267">
    <property type="term" value="F:tRNA(Ile)-lysidine synthase activity"/>
    <property type="evidence" value="ECO:0007669"/>
    <property type="project" value="UniProtKB-EC"/>
</dbReference>
<evidence type="ECO:0000256" key="3">
    <source>
        <dbReference type="ARBA" id="ARBA00022598"/>
    </source>
</evidence>
<evidence type="ECO:0000256" key="5">
    <source>
        <dbReference type="ARBA" id="ARBA00022741"/>
    </source>
</evidence>
<dbReference type="PANTHER" id="PTHR43033">
    <property type="entry name" value="TRNA(ILE)-LYSIDINE SYNTHASE-RELATED"/>
    <property type="match status" value="1"/>
</dbReference>
<dbReference type="SMART" id="SM00977">
    <property type="entry name" value="TilS_C"/>
    <property type="match status" value="1"/>
</dbReference>
<comment type="domain">
    <text evidence="8">The N-terminal region contains the highly conserved SGGXDS motif, predicted to be a P-loop motif involved in ATP binding.</text>
</comment>
<gene>
    <name evidence="8 10" type="primary">tilS</name>
    <name evidence="10" type="ORF">RQM65_17550</name>
</gene>
<evidence type="ECO:0000256" key="4">
    <source>
        <dbReference type="ARBA" id="ARBA00022694"/>
    </source>
</evidence>
<dbReference type="NCBIfam" id="TIGR02433">
    <property type="entry name" value="lysidine_TilS_C"/>
    <property type="match status" value="1"/>
</dbReference>
<dbReference type="Pfam" id="PF11734">
    <property type="entry name" value="TilS_C"/>
    <property type="match status" value="1"/>
</dbReference>
<dbReference type="InterPro" id="IPR011063">
    <property type="entry name" value="TilS/TtcA_N"/>
</dbReference>
<evidence type="ECO:0000256" key="8">
    <source>
        <dbReference type="HAMAP-Rule" id="MF_01161"/>
    </source>
</evidence>
<dbReference type="CDD" id="cd01992">
    <property type="entry name" value="TilS_N"/>
    <property type="match status" value="1"/>
</dbReference>
<keyword evidence="4 8" id="KW-0819">tRNA processing</keyword>
<keyword evidence="5 8" id="KW-0547">Nucleotide-binding</keyword>
<comment type="subcellular location">
    <subcellularLocation>
        <location evidence="1 8">Cytoplasm</location>
    </subcellularLocation>
</comment>
<dbReference type="InterPro" id="IPR012796">
    <property type="entry name" value="Lysidine-tRNA-synth_C"/>
</dbReference>
<feature type="binding site" evidence="8">
    <location>
        <begin position="26"/>
        <end position="31"/>
    </location>
    <ligand>
        <name>ATP</name>
        <dbReference type="ChEBI" id="CHEBI:30616"/>
    </ligand>
</feature>
<accession>A0ABU3LA87</accession>
<proteinExistence type="inferred from homology"/>
<organism evidence="10 11">
    <name type="scientific">Pricia mediterranea</name>
    <dbReference type="NCBI Taxonomy" id="3076079"/>
    <lineage>
        <taxon>Bacteria</taxon>
        <taxon>Pseudomonadati</taxon>
        <taxon>Bacteroidota</taxon>
        <taxon>Flavobacteriia</taxon>
        <taxon>Flavobacteriales</taxon>
        <taxon>Flavobacteriaceae</taxon>
        <taxon>Pricia</taxon>
    </lineage>
</organism>
<keyword evidence="3 8" id="KW-0436">Ligase</keyword>
<dbReference type="PANTHER" id="PTHR43033:SF1">
    <property type="entry name" value="TRNA(ILE)-LYSIDINE SYNTHASE-RELATED"/>
    <property type="match status" value="1"/>
</dbReference>
<protein>
    <recommendedName>
        <fullName evidence="8">tRNA(Ile)-lysidine synthase</fullName>
        <ecNumber evidence="8">6.3.4.19</ecNumber>
    </recommendedName>
    <alternativeName>
        <fullName evidence="8">tRNA(Ile)-2-lysyl-cytidine synthase</fullName>
    </alternativeName>
    <alternativeName>
        <fullName evidence="8">tRNA(Ile)-lysidine synthetase</fullName>
    </alternativeName>
</protein>
<comment type="function">
    <text evidence="8">Ligates lysine onto the cytidine present at position 34 of the AUA codon-specific tRNA(Ile) that contains the anticodon CAU, in an ATP-dependent manner. Cytidine is converted to lysidine, thus changing the amino acid specificity of the tRNA from methionine to isoleucine.</text>
</comment>
<dbReference type="Proteomes" id="UP001250656">
    <property type="component" value="Unassembled WGS sequence"/>
</dbReference>
<feature type="domain" description="Lysidine-tRNA(Ile) synthetase C-terminal" evidence="9">
    <location>
        <begin position="399"/>
        <end position="471"/>
    </location>
</feature>